<dbReference type="RefSeq" id="XP_014834967.1">
    <property type="nucleotide sequence ID" value="XM_014979481.1"/>
</dbReference>
<dbReference type="GeneID" id="106912684"/>
<dbReference type="InterPro" id="IPR011162">
    <property type="entry name" value="MHC_I/II-like_Ag-recog"/>
</dbReference>
<evidence type="ECO:0000256" key="2">
    <source>
        <dbReference type="SAM" id="MobiDB-lite"/>
    </source>
</evidence>
<keyword evidence="3" id="KW-1133">Transmembrane helix</keyword>
<evidence type="ECO:0000256" key="4">
    <source>
        <dbReference type="SAM" id="SignalP"/>
    </source>
</evidence>
<organism evidence="6 7">
    <name type="scientific">Poecilia mexicana</name>
    <dbReference type="NCBI Taxonomy" id="48701"/>
    <lineage>
        <taxon>Eukaryota</taxon>
        <taxon>Metazoa</taxon>
        <taxon>Chordata</taxon>
        <taxon>Craniata</taxon>
        <taxon>Vertebrata</taxon>
        <taxon>Euteleostomi</taxon>
        <taxon>Actinopterygii</taxon>
        <taxon>Neopterygii</taxon>
        <taxon>Teleostei</taxon>
        <taxon>Neoteleostei</taxon>
        <taxon>Acanthomorphata</taxon>
        <taxon>Ovalentaria</taxon>
        <taxon>Atherinomorphae</taxon>
        <taxon>Cyprinodontiformes</taxon>
        <taxon>Poeciliidae</taxon>
        <taxon>Poeciliinae</taxon>
        <taxon>Poecilia</taxon>
    </lineage>
</organism>
<dbReference type="GO" id="GO:0006955">
    <property type="term" value="P:immune response"/>
    <property type="evidence" value="ECO:0007669"/>
    <property type="project" value="TreeGrafter"/>
</dbReference>
<dbReference type="SMART" id="SM00407">
    <property type="entry name" value="IGc1"/>
    <property type="match status" value="1"/>
</dbReference>
<dbReference type="Ensembl" id="ENSPMET00000033727.1">
    <property type="protein sequence ID" value="ENSPMEP00000032326.1"/>
    <property type="gene ID" value="ENSPMEG00000020078.1"/>
</dbReference>
<dbReference type="Gene3D" id="3.30.500.10">
    <property type="entry name" value="MHC class I-like antigen recognition-like"/>
    <property type="match status" value="1"/>
</dbReference>
<feature type="signal peptide" evidence="4">
    <location>
        <begin position="1"/>
        <end position="15"/>
    </location>
</feature>
<dbReference type="SUPFAM" id="SSF54452">
    <property type="entry name" value="MHC antigen-recognition domain"/>
    <property type="match status" value="1"/>
</dbReference>
<feature type="compositionally biased region" description="Basic and acidic residues" evidence="2">
    <location>
        <begin position="357"/>
        <end position="374"/>
    </location>
</feature>
<feature type="transmembrane region" description="Helical" evidence="3">
    <location>
        <begin position="292"/>
        <end position="315"/>
    </location>
</feature>
<dbReference type="InterPro" id="IPR050208">
    <property type="entry name" value="MHC_class-I_related"/>
</dbReference>
<keyword evidence="1" id="KW-0325">Glycoprotein</keyword>
<feature type="compositionally biased region" description="Basic and acidic residues" evidence="2">
    <location>
        <begin position="329"/>
        <end position="348"/>
    </location>
</feature>
<dbReference type="InterPro" id="IPR011161">
    <property type="entry name" value="MHC_I-like_Ag-recog"/>
</dbReference>
<evidence type="ECO:0000256" key="1">
    <source>
        <dbReference type="ARBA" id="ARBA00023180"/>
    </source>
</evidence>
<dbReference type="Proteomes" id="UP000261480">
    <property type="component" value="Unplaced"/>
</dbReference>
<dbReference type="PANTHER" id="PTHR16675:SF237">
    <property type="entry name" value="MHC CLASS I ANTIGEN TRANSCRIPT VARIANT 1-RELATED"/>
    <property type="match status" value="1"/>
</dbReference>
<sequence length="374" mass="42438">MEMFLLLLLLHCVSSVKHTLMFMGVASSGLPNLPKFWANTEIDEIRVAYCDSNRKTLNSTFDSSYIEFCFHLPDVFANKLNYLKDFQYEAVDILQVIAGCEWDDATGEAGILLKFAYNGEDLFELDVKNLTWIAKSHQAVMVKDKWTNDEDARLEMNLSLLMNFCPERLKKDVAHGDDSQQKRGLPSVSLLQRTPSSPIRCHVTGFYPNRGQLYWRENGKEIHEYVEHGEILPNPDGTFQMSVDFNVSSIPLEDWGKYDCVFQQPGLGNITTKLDKAVIRTNRVSPTDFPSYVITGVVVGLVLLVALCISGFIFWKKKNNGFQPANRSDQIEEKTELQSFKDEARTVDDDQTSSNEQNHEKANGAEKRPETGVN</sequence>
<dbReference type="SUPFAM" id="SSF48726">
    <property type="entry name" value="Immunoglobulin"/>
    <property type="match status" value="1"/>
</dbReference>
<dbReference type="GO" id="GO:0009897">
    <property type="term" value="C:external side of plasma membrane"/>
    <property type="evidence" value="ECO:0007669"/>
    <property type="project" value="TreeGrafter"/>
</dbReference>
<dbReference type="InterPro" id="IPR007110">
    <property type="entry name" value="Ig-like_dom"/>
</dbReference>
<dbReference type="InterPro" id="IPR003597">
    <property type="entry name" value="Ig_C1-set"/>
</dbReference>
<accession>A0A3B3YXZ8</accession>
<feature type="domain" description="Ig-like" evidence="5">
    <location>
        <begin position="186"/>
        <end position="279"/>
    </location>
</feature>
<feature type="region of interest" description="Disordered" evidence="2">
    <location>
        <begin position="323"/>
        <end position="374"/>
    </location>
</feature>
<dbReference type="PANTHER" id="PTHR16675">
    <property type="entry name" value="MHC CLASS I-RELATED"/>
    <property type="match status" value="1"/>
</dbReference>
<dbReference type="PROSITE" id="PS50835">
    <property type="entry name" value="IG_LIKE"/>
    <property type="match status" value="1"/>
</dbReference>
<dbReference type="InterPro" id="IPR036179">
    <property type="entry name" value="Ig-like_dom_sf"/>
</dbReference>
<dbReference type="Pfam" id="PF00129">
    <property type="entry name" value="MHC_I"/>
    <property type="match status" value="1"/>
</dbReference>
<dbReference type="GO" id="GO:0005615">
    <property type="term" value="C:extracellular space"/>
    <property type="evidence" value="ECO:0007669"/>
    <property type="project" value="TreeGrafter"/>
</dbReference>
<dbReference type="InterPro" id="IPR013783">
    <property type="entry name" value="Ig-like_fold"/>
</dbReference>
<keyword evidence="3" id="KW-0812">Transmembrane</keyword>
<keyword evidence="7" id="KW-1185">Reference proteome</keyword>
<keyword evidence="4" id="KW-0732">Signal</keyword>
<name>A0A3B3YXZ8_9TELE</name>
<evidence type="ECO:0000256" key="3">
    <source>
        <dbReference type="SAM" id="Phobius"/>
    </source>
</evidence>
<protein>
    <recommendedName>
        <fullName evidence="5">Ig-like domain-containing protein</fullName>
    </recommendedName>
</protein>
<dbReference type="Gene3D" id="2.60.40.10">
    <property type="entry name" value="Immunoglobulins"/>
    <property type="match status" value="1"/>
</dbReference>
<dbReference type="Pfam" id="PF07654">
    <property type="entry name" value="C1-set"/>
    <property type="match status" value="1"/>
</dbReference>
<proteinExistence type="predicted"/>
<dbReference type="InterPro" id="IPR037055">
    <property type="entry name" value="MHC_I-like_Ag-recog_sf"/>
</dbReference>
<dbReference type="AlphaFoldDB" id="A0A3B3YXZ8"/>
<evidence type="ECO:0000313" key="6">
    <source>
        <dbReference type="Ensembl" id="ENSPMEP00000032326.1"/>
    </source>
</evidence>
<keyword evidence="3" id="KW-0472">Membrane</keyword>
<reference evidence="6" key="1">
    <citation type="submission" date="2025-08" db="UniProtKB">
        <authorList>
            <consortium name="Ensembl"/>
        </authorList>
    </citation>
    <scope>IDENTIFICATION</scope>
</reference>
<reference evidence="6" key="2">
    <citation type="submission" date="2025-09" db="UniProtKB">
        <authorList>
            <consortium name="Ensembl"/>
        </authorList>
    </citation>
    <scope>IDENTIFICATION</scope>
</reference>
<evidence type="ECO:0000313" key="7">
    <source>
        <dbReference type="Proteomes" id="UP000261480"/>
    </source>
</evidence>
<dbReference type="STRING" id="48701.ENSPMEP00000032326"/>
<feature type="chain" id="PRO_5017242759" description="Ig-like domain-containing protein" evidence="4">
    <location>
        <begin position="16"/>
        <end position="374"/>
    </location>
</feature>
<evidence type="ECO:0000259" key="5">
    <source>
        <dbReference type="PROSITE" id="PS50835"/>
    </source>
</evidence>